<dbReference type="EC" id="1.2.7.3" evidence="3"/>
<dbReference type="InterPro" id="IPR052554">
    <property type="entry name" value="2-oxoglutarate_synth_KorC"/>
</dbReference>
<dbReference type="GO" id="GO:0047553">
    <property type="term" value="F:2-oxoglutarate synthase activity"/>
    <property type="evidence" value="ECO:0007669"/>
    <property type="project" value="UniProtKB-EC"/>
</dbReference>
<protein>
    <submittedName>
        <fullName evidence="3">2-oxoglutarate ferredoxin oxidoreductase, gamma subunit</fullName>
        <ecNumber evidence="3">1.2.7.3</ecNumber>
    </submittedName>
</protein>
<dbReference type="PANTHER" id="PTHR42730">
    <property type="entry name" value="2-OXOGLUTARATE SYNTHASE SUBUNIT KORC"/>
    <property type="match status" value="1"/>
</dbReference>
<dbReference type="InterPro" id="IPR019752">
    <property type="entry name" value="Pyrv/ketoisovalerate_OxRed_cat"/>
</dbReference>
<evidence type="ECO:0000259" key="2">
    <source>
        <dbReference type="Pfam" id="PF01558"/>
    </source>
</evidence>
<dbReference type="Pfam" id="PF01558">
    <property type="entry name" value="POR"/>
    <property type="match status" value="1"/>
</dbReference>
<accession>A0A0H3A7D0</accession>
<gene>
    <name evidence="3" type="ordered locus">Dvul_1221</name>
</gene>
<dbReference type="Gene3D" id="3.40.920.10">
    <property type="entry name" value="Pyruvate-ferredoxin oxidoreductase, PFOR, domain III"/>
    <property type="match status" value="1"/>
</dbReference>
<keyword evidence="1 3" id="KW-0560">Oxidoreductase</keyword>
<name>A0A0H3A7D0_NITV4</name>
<dbReference type="RefSeq" id="WP_010939233.1">
    <property type="nucleotide sequence ID" value="NC_008751.1"/>
</dbReference>
<evidence type="ECO:0000256" key="1">
    <source>
        <dbReference type="ARBA" id="ARBA00023002"/>
    </source>
</evidence>
<dbReference type="EMBL" id="CP000527">
    <property type="protein sequence ID" value="ABM28241.1"/>
    <property type="molecule type" value="Genomic_DNA"/>
</dbReference>
<dbReference type="AlphaFoldDB" id="A0A0H3A7D0"/>
<sequence length="207" mass="22440">MKKPQEIKRFEIRLSGFGGQGLITLGRLLGSALALGHGYYVTQTQSYGPEARGGSSRADLVVSSQPISYPKTEQLDLLVALSQEACNGYYPYLKRTGLLVVDTTLVKHTPTNVFLGLPFTQMARDQIGNPLTINTLVMGAVSHLLDFADVKLMRKGLEANMPAKIVDVNVKAFTLGLKQAKKHFGDAHGLWAAAEVNGSAEVETDHE</sequence>
<feature type="domain" description="Pyruvate/ketoisovalerate oxidoreductase catalytic" evidence="2">
    <location>
        <begin position="18"/>
        <end position="177"/>
    </location>
</feature>
<dbReference type="HOGENOM" id="CLU_087284_0_0_7"/>
<reference evidence="4" key="1">
    <citation type="journal article" date="2009" name="Environ. Microbiol.">
        <title>Contribution of mobile genetic elements to Desulfovibrio vulgaris genome plasticity.</title>
        <authorList>
            <person name="Walker C.B."/>
            <person name="Stolyar S."/>
            <person name="Chivian D."/>
            <person name="Pinel N."/>
            <person name="Gabster J.A."/>
            <person name="Dehal P.S."/>
            <person name="He Z."/>
            <person name="Yang Z.K."/>
            <person name="Yen H.C."/>
            <person name="Zhou J."/>
            <person name="Wall J.D."/>
            <person name="Hazen T.C."/>
            <person name="Arkin A.P."/>
            <person name="Stahl D.A."/>
        </authorList>
    </citation>
    <scope>NUCLEOTIDE SEQUENCE [LARGE SCALE GENOMIC DNA]</scope>
    <source>
        <strain evidence="4">DP4</strain>
    </source>
</reference>
<proteinExistence type="predicted"/>
<evidence type="ECO:0000313" key="4">
    <source>
        <dbReference type="Proteomes" id="UP000009173"/>
    </source>
</evidence>
<dbReference type="SMR" id="A0A0H3A7D0"/>
<dbReference type="InterPro" id="IPR002869">
    <property type="entry name" value="Pyrv_flavodox_OxRed_cen"/>
</dbReference>
<dbReference type="PANTHER" id="PTHR42730:SF1">
    <property type="entry name" value="2-OXOGLUTARATE SYNTHASE SUBUNIT KORC"/>
    <property type="match status" value="1"/>
</dbReference>
<organism evidence="3 4">
    <name type="scientific">Nitratidesulfovibrio vulgaris (strain DP4)</name>
    <name type="common">Desulfovibrio vulgaris</name>
    <dbReference type="NCBI Taxonomy" id="391774"/>
    <lineage>
        <taxon>Bacteria</taxon>
        <taxon>Pseudomonadati</taxon>
        <taxon>Thermodesulfobacteriota</taxon>
        <taxon>Desulfovibrionia</taxon>
        <taxon>Desulfovibrionales</taxon>
        <taxon>Desulfovibrionaceae</taxon>
        <taxon>Nitratidesulfovibrio</taxon>
    </lineage>
</organism>
<dbReference type="Proteomes" id="UP000009173">
    <property type="component" value="Chromosome"/>
</dbReference>
<evidence type="ECO:0000313" key="3">
    <source>
        <dbReference type="EMBL" id="ABM28241.1"/>
    </source>
</evidence>
<dbReference type="SUPFAM" id="SSF53323">
    <property type="entry name" value="Pyruvate-ferredoxin oxidoreductase, PFOR, domain III"/>
    <property type="match status" value="1"/>
</dbReference>
<dbReference type="KEGG" id="dvl:Dvul_1221"/>